<keyword evidence="3" id="KW-1185">Reference proteome</keyword>
<reference evidence="2 3" key="1">
    <citation type="submission" date="2014-06" db="EMBL/GenBank/DDBJ databases">
        <authorList>
            <consortium name="DOE Joint Genome Institute"/>
            <person name="Kuo A."/>
            <person name="Kohler A."/>
            <person name="Nagy L.G."/>
            <person name="Floudas D."/>
            <person name="Copeland A."/>
            <person name="Barry K.W."/>
            <person name="Cichocki N."/>
            <person name="Veneault-Fourrey C."/>
            <person name="LaButti K."/>
            <person name="Lindquist E.A."/>
            <person name="Lipzen A."/>
            <person name="Lundell T."/>
            <person name="Morin E."/>
            <person name="Murat C."/>
            <person name="Sun H."/>
            <person name="Tunlid A."/>
            <person name="Henrissat B."/>
            <person name="Grigoriev I.V."/>
            <person name="Hibbett D.S."/>
            <person name="Martin F."/>
            <person name="Nordberg H.P."/>
            <person name="Cantor M.N."/>
            <person name="Hua S.X."/>
        </authorList>
    </citation>
    <scope>NUCLEOTIDE SEQUENCE [LARGE SCALE GENOMIC DNA]</scope>
    <source>
        <strain evidence="2 3">ATCC 200175</strain>
    </source>
</reference>
<feature type="compositionally biased region" description="Polar residues" evidence="1">
    <location>
        <begin position="329"/>
        <end position="338"/>
    </location>
</feature>
<evidence type="ECO:0000313" key="3">
    <source>
        <dbReference type="Proteomes" id="UP000053647"/>
    </source>
</evidence>
<proteinExistence type="predicted"/>
<name>A0A0C9SN05_PAXIN</name>
<feature type="region of interest" description="Disordered" evidence="1">
    <location>
        <begin position="387"/>
        <end position="420"/>
    </location>
</feature>
<feature type="compositionally biased region" description="Polar residues" evidence="1">
    <location>
        <begin position="295"/>
        <end position="313"/>
    </location>
</feature>
<organism evidence="2 3">
    <name type="scientific">Paxillus involutus ATCC 200175</name>
    <dbReference type="NCBI Taxonomy" id="664439"/>
    <lineage>
        <taxon>Eukaryota</taxon>
        <taxon>Fungi</taxon>
        <taxon>Dikarya</taxon>
        <taxon>Basidiomycota</taxon>
        <taxon>Agaricomycotina</taxon>
        <taxon>Agaricomycetes</taxon>
        <taxon>Agaricomycetidae</taxon>
        <taxon>Boletales</taxon>
        <taxon>Paxilineae</taxon>
        <taxon>Paxillaceae</taxon>
        <taxon>Paxillus</taxon>
    </lineage>
</organism>
<sequence>MSLSVAEHTGAEPNPPATRAASDSQVHNQSECIEMVAVPVASTVSAHASSQPTPSTYPLSPAFTSCDPSSSAVPMSAAPLSVSSPEERALIEEYRRLKDNSVVVRMVAEPLGGAAHDHSFYVHREPSTSLAQSLGSVTPSASPTPLPIPPQIRLHVNAGPSPTLNDASALLSPSPLSGALHHSHSLYQPSTMGAMQSLDPSVGNTVVEARDSIKTVSPGSPAADEADRQRDILHLQEKNEQLRRQLDDAVAAMRKAEAARERLATGSPGAGPSTTQDGPSGGSKLITDHQADPSAFSNVSSQGHPSTFAQPISDSIVAGGQADEKRQENAPNGQTNKAIDSHHSRHPSHYRDPTKNDLTMASPASTAADMANVQRVLLQLQEQVEQLRQRVDDPTRKVAAERDGLDTGADHPHDQLHASH</sequence>
<dbReference type="Proteomes" id="UP000053647">
    <property type="component" value="Unassembled WGS sequence"/>
</dbReference>
<dbReference type="HOGENOM" id="CLU_671028_0_0_1"/>
<feature type="region of interest" description="Disordered" evidence="1">
    <location>
        <begin position="1"/>
        <end position="28"/>
    </location>
</feature>
<gene>
    <name evidence="2" type="ORF">PAXINDRAFT_19710</name>
</gene>
<dbReference type="AlphaFoldDB" id="A0A0C9SN05"/>
<protein>
    <submittedName>
        <fullName evidence="2">Uncharacterized protein</fullName>
    </submittedName>
</protein>
<feature type="compositionally biased region" description="Polar residues" evidence="1">
    <location>
        <begin position="43"/>
        <end position="67"/>
    </location>
</feature>
<evidence type="ECO:0000313" key="2">
    <source>
        <dbReference type="EMBL" id="KIJ07084.1"/>
    </source>
</evidence>
<dbReference type="OrthoDB" id="2712521at2759"/>
<feature type="compositionally biased region" description="Low complexity" evidence="1">
    <location>
        <begin position="68"/>
        <end position="81"/>
    </location>
</feature>
<feature type="compositionally biased region" description="Basic and acidic residues" evidence="1">
    <location>
        <begin position="254"/>
        <end position="263"/>
    </location>
</feature>
<dbReference type="EMBL" id="KN820025">
    <property type="protein sequence ID" value="KIJ07084.1"/>
    <property type="molecule type" value="Genomic_DNA"/>
</dbReference>
<feature type="region of interest" description="Disordered" evidence="1">
    <location>
        <begin position="43"/>
        <end position="81"/>
    </location>
</feature>
<feature type="region of interest" description="Disordered" evidence="1">
    <location>
        <begin position="253"/>
        <end position="360"/>
    </location>
</feature>
<evidence type="ECO:0000256" key="1">
    <source>
        <dbReference type="SAM" id="MobiDB-lite"/>
    </source>
</evidence>
<reference evidence="3" key="2">
    <citation type="submission" date="2015-01" db="EMBL/GenBank/DDBJ databases">
        <title>Evolutionary Origins and Diversification of the Mycorrhizal Mutualists.</title>
        <authorList>
            <consortium name="DOE Joint Genome Institute"/>
            <consortium name="Mycorrhizal Genomics Consortium"/>
            <person name="Kohler A."/>
            <person name="Kuo A."/>
            <person name="Nagy L.G."/>
            <person name="Floudas D."/>
            <person name="Copeland A."/>
            <person name="Barry K.W."/>
            <person name="Cichocki N."/>
            <person name="Veneault-Fourrey C."/>
            <person name="LaButti K."/>
            <person name="Lindquist E.A."/>
            <person name="Lipzen A."/>
            <person name="Lundell T."/>
            <person name="Morin E."/>
            <person name="Murat C."/>
            <person name="Riley R."/>
            <person name="Ohm R."/>
            <person name="Sun H."/>
            <person name="Tunlid A."/>
            <person name="Henrissat B."/>
            <person name="Grigoriev I.V."/>
            <person name="Hibbett D.S."/>
            <person name="Martin F."/>
        </authorList>
    </citation>
    <scope>NUCLEOTIDE SEQUENCE [LARGE SCALE GENOMIC DNA]</scope>
    <source>
        <strain evidence="3">ATCC 200175</strain>
    </source>
</reference>
<accession>A0A0C9SN05</accession>